<dbReference type="InterPro" id="IPR007523">
    <property type="entry name" value="NDUFAF3/AAMDC"/>
</dbReference>
<dbReference type="PANTHER" id="PTHR15811:SF5">
    <property type="entry name" value="MTH938 DOMAIN-CONTAINING PROTEIN"/>
    <property type="match status" value="1"/>
</dbReference>
<evidence type="ECO:0000313" key="2">
    <source>
        <dbReference type="Proteomes" id="UP000272051"/>
    </source>
</evidence>
<comment type="caution">
    <text evidence="1">The sequence shown here is derived from an EMBL/GenBank/DDBJ whole genome shotgun (WGS) entry which is preliminary data.</text>
</comment>
<accession>A0A497EN29</accession>
<dbReference type="EMBL" id="QMQX01000239">
    <property type="protein sequence ID" value="RLE48745.1"/>
    <property type="molecule type" value="Genomic_DNA"/>
</dbReference>
<dbReference type="AlphaFoldDB" id="A0A497EN29"/>
<name>A0A497EN29_9CREN</name>
<dbReference type="Pfam" id="PF04430">
    <property type="entry name" value="DUF498"/>
    <property type="match status" value="1"/>
</dbReference>
<protein>
    <submittedName>
        <fullName evidence="1">Uncharacterized protein</fullName>
    </submittedName>
</protein>
<proteinExistence type="predicted"/>
<reference evidence="1 2" key="1">
    <citation type="submission" date="2018-06" db="EMBL/GenBank/DDBJ databases">
        <title>Extensive metabolic versatility and redundancy in microbially diverse, dynamic hydrothermal sediments.</title>
        <authorList>
            <person name="Dombrowski N."/>
            <person name="Teske A."/>
            <person name="Baker B.J."/>
        </authorList>
    </citation>
    <scope>NUCLEOTIDE SEQUENCE [LARGE SCALE GENOMIC DNA]</scope>
    <source>
        <strain evidence="1">B34_G17</strain>
    </source>
</reference>
<dbReference type="Gene3D" id="3.40.1230.10">
    <property type="entry name" value="MTH938-like"/>
    <property type="match status" value="1"/>
</dbReference>
<dbReference type="GO" id="GO:0005737">
    <property type="term" value="C:cytoplasm"/>
    <property type="evidence" value="ECO:0007669"/>
    <property type="project" value="TreeGrafter"/>
</dbReference>
<organism evidence="1 2">
    <name type="scientific">Thermoproteota archaeon</name>
    <dbReference type="NCBI Taxonomy" id="2056631"/>
    <lineage>
        <taxon>Archaea</taxon>
        <taxon>Thermoproteota</taxon>
    </lineage>
</organism>
<gene>
    <name evidence="1" type="ORF">DRJ33_08775</name>
</gene>
<dbReference type="InterPro" id="IPR036748">
    <property type="entry name" value="MTH938-like_sf"/>
</dbReference>
<dbReference type="PANTHER" id="PTHR15811">
    <property type="entry name" value="MTH938 DOMAIN-CONTAINING PROTEIN"/>
    <property type="match status" value="1"/>
</dbReference>
<sequence>MSYHIDSYRFGEVVINGVRYSRDVIVFWHKVKPNWWRIEGHALYLDDVQEVFEEKPDVLVIGTGAYGIMKVKPEVEQCAKSKGVELIKAPTDEACRIYNKLINEGKRAVAALHLTC</sequence>
<dbReference type="SUPFAM" id="SSF64076">
    <property type="entry name" value="MTH938-like"/>
    <property type="match status" value="1"/>
</dbReference>
<evidence type="ECO:0000313" key="1">
    <source>
        <dbReference type="EMBL" id="RLE48745.1"/>
    </source>
</evidence>
<dbReference type="Proteomes" id="UP000272051">
    <property type="component" value="Unassembled WGS sequence"/>
</dbReference>